<evidence type="ECO:0000256" key="3">
    <source>
        <dbReference type="ARBA" id="ARBA00023157"/>
    </source>
</evidence>
<dbReference type="FunFam" id="3.20.20.70:FF:000197">
    <property type="entry name" value="Alpha-galactosidase"/>
    <property type="match status" value="1"/>
</dbReference>
<protein>
    <recommendedName>
        <fullName evidence="6">Alpha-galactosidase</fullName>
        <ecNumber evidence="6">3.2.1.-</ecNumber>
    </recommendedName>
</protein>
<dbReference type="InterPro" id="IPR013780">
    <property type="entry name" value="Glyco_hydro_b"/>
</dbReference>
<gene>
    <name evidence="9" type="ORF">CAPTEDRAFT_182233</name>
</gene>
<evidence type="ECO:0000256" key="2">
    <source>
        <dbReference type="ARBA" id="ARBA00022801"/>
    </source>
</evidence>
<dbReference type="OrthoDB" id="5795902at2759"/>
<evidence type="ECO:0000313" key="10">
    <source>
        <dbReference type="EnsemblMetazoa" id="CapteP182233"/>
    </source>
</evidence>
<dbReference type="InterPro" id="IPR017853">
    <property type="entry name" value="GH"/>
</dbReference>
<organism evidence="9">
    <name type="scientific">Capitella teleta</name>
    <name type="common">Polychaete worm</name>
    <dbReference type="NCBI Taxonomy" id="283909"/>
    <lineage>
        <taxon>Eukaryota</taxon>
        <taxon>Metazoa</taxon>
        <taxon>Spiralia</taxon>
        <taxon>Lophotrochozoa</taxon>
        <taxon>Annelida</taxon>
        <taxon>Polychaeta</taxon>
        <taxon>Sedentaria</taxon>
        <taxon>Scolecida</taxon>
        <taxon>Capitellidae</taxon>
        <taxon>Capitella</taxon>
    </lineage>
</organism>
<dbReference type="Proteomes" id="UP000014760">
    <property type="component" value="Unassembled WGS sequence"/>
</dbReference>
<evidence type="ECO:0000256" key="5">
    <source>
        <dbReference type="ARBA" id="ARBA00023295"/>
    </source>
</evidence>
<evidence type="ECO:0000259" key="8">
    <source>
        <dbReference type="Pfam" id="PF17450"/>
    </source>
</evidence>
<feature type="domain" description="Alpha galactosidase A C-terminal" evidence="8">
    <location>
        <begin position="315"/>
        <end position="397"/>
    </location>
</feature>
<dbReference type="EMBL" id="AMQN01009188">
    <property type="status" value="NOT_ANNOTATED_CDS"/>
    <property type="molecule type" value="Genomic_DNA"/>
</dbReference>
<sequence>MHIITVLAFITLLWDVAALDNGLALRPPMGWSSTERFGCNTNCRDYPDDCISDGLLRTMADAMQYKMKEAGYTYLSLGDCWMSKERDAQGQLTVDSKRFPYGFKALVDYVHTKGLKVGVYLSAGNASCNGFPGSLGHYETDTQTLASWGVDMVTLSSCGLKDAGDIDAAFQDFQHNLNKTGRPIVFNCEWPNALREKGRQIDYDLVSRTCNMFRTYKDIYDSWESLHDQVKFFGDNEREFVNYSKPGSWNYPDQLLVGDFGLSIGEQEMQMSVWAIMGGPLFVSADLRSISTESKNLLLNKRALVINQDSLQPVGQQVQVAGQVRIWRRSISKPKSSYAFLLLYTNISGGPSKVTIKLRDLGLTTAGQYNLTNVFTGEFLGTYKPWYYLNAEVNPVGCVFIDAVALD</sequence>
<keyword evidence="5 6" id="KW-0326">Glycosidase</keyword>
<keyword evidence="2 6" id="KW-0378">Hydrolase</keyword>
<dbReference type="SUPFAM" id="SSF51445">
    <property type="entry name" value="(Trans)glycosidases"/>
    <property type="match status" value="1"/>
</dbReference>
<dbReference type="PRINTS" id="PR00740">
    <property type="entry name" value="GLHYDRLASE27"/>
</dbReference>
<evidence type="ECO:0000313" key="9">
    <source>
        <dbReference type="EMBL" id="ELU01625.1"/>
    </source>
</evidence>
<keyword evidence="3 6" id="KW-1015">Disulfide bond</keyword>
<evidence type="ECO:0000256" key="7">
    <source>
        <dbReference type="SAM" id="SignalP"/>
    </source>
</evidence>
<dbReference type="InterPro" id="IPR013785">
    <property type="entry name" value="Aldolase_TIM"/>
</dbReference>
<name>R7U5H8_CAPTE</name>
<dbReference type="CDD" id="cd14792">
    <property type="entry name" value="GH27"/>
    <property type="match status" value="1"/>
</dbReference>
<dbReference type="PANTHER" id="PTHR11452">
    <property type="entry name" value="ALPHA-GALACTOSIDASE/ALPHA-N-ACETYLGALACTOSAMINIDASE"/>
    <property type="match status" value="1"/>
</dbReference>
<dbReference type="InterPro" id="IPR002241">
    <property type="entry name" value="Glyco_hydro_27"/>
</dbReference>
<feature type="signal peptide" evidence="7">
    <location>
        <begin position="1"/>
        <end position="18"/>
    </location>
</feature>
<keyword evidence="4" id="KW-0325">Glycoprotein</keyword>
<evidence type="ECO:0000256" key="1">
    <source>
        <dbReference type="ARBA" id="ARBA00009743"/>
    </source>
</evidence>
<dbReference type="PANTHER" id="PTHR11452:SF14">
    <property type="entry name" value="ALPHA-GALACTOSIDASE A"/>
    <property type="match status" value="1"/>
</dbReference>
<evidence type="ECO:0000256" key="4">
    <source>
        <dbReference type="ARBA" id="ARBA00023180"/>
    </source>
</evidence>
<dbReference type="GO" id="GO:0009311">
    <property type="term" value="P:oligosaccharide metabolic process"/>
    <property type="evidence" value="ECO:0007669"/>
    <property type="project" value="TreeGrafter"/>
</dbReference>
<keyword evidence="11" id="KW-1185">Reference proteome</keyword>
<dbReference type="OMA" id="FNCEVEP"/>
<dbReference type="SUPFAM" id="SSF51011">
    <property type="entry name" value="Glycosyl hydrolase domain"/>
    <property type="match status" value="1"/>
</dbReference>
<dbReference type="GO" id="GO:0016139">
    <property type="term" value="P:glycoside catabolic process"/>
    <property type="evidence" value="ECO:0007669"/>
    <property type="project" value="TreeGrafter"/>
</dbReference>
<reference evidence="10" key="3">
    <citation type="submission" date="2015-06" db="UniProtKB">
        <authorList>
            <consortium name="EnsemblMetazoa"/>
        </authorList>
    </citation>
    <scope>IDENTIFICATION</scope>
</reference>
<dbReference type="STRING" id="283909.R7U5H8"/>
<evidence type="ECO:0000313" key="11">
    <source>
        <dbReference type="Proteomes" id="UP000014760"/>
    </source>
</evidence>
<proteinExistence type="inferred from homology"/>
<dbReference type="Pfam" id="PF16499">
    <property type="entry name" value="Melibiase_2"/>
    <property type="match status" value="1"/>
</dbReference>
<accession>R7U5H8</accession>
<dbReference type="EMBL" id="KB304887">
    <property type="protein sequence ID" value="ELU01625.1"/>
    <property type="molecule type" value="Genomic_DNA"/>
</dbReference>
<dbReference type="EC" id="3.2.1.-" evidence="6"/>
<dbReference type="Pfam" id="PF17450">
    <property type="entry name" value="Melibiase_2_C"/>
    <property type="match status" value="1"/>
</dbReference>
<dbReference type="HOGENOM" id="CLU_013093_0_0_1"/>
<dbReference type="AlphaFoldDB" id="R7U5H8"/>
<dbReference type="Gene3D" id="2.60.40.1180">
    <property type="entry name" value="Golgi alpha-mannosidase II"/>
    <property type="match status" value="1"/>
</dbReference>
<evidence type="ECO:0000256" key="6">
    <source>
        <dbReference type="RuleBase" id="RU361168"/>
    </source>
</evidence>
<dbReference type="GO" id="GO:0004557">
    <property type="term" value="F:alpha-galactosidase activity"/>
    <property type="evidence" value="ECO:0007669"/>
    <property type="project" value="TreeGrafter"/>
</dbReference>
<dbReference type="Gene3D" id="3.20.20.70">
    <property type="entry name" value="Aldolase class I"/>
    <property type="match status" value="1"/>
</dbReference>
<reference evidence="11" key="1">
    <citation type="submission" date="2012-12" db="EMBL/GenBank/DDBJ databases">
        <authorList>
            <person name="Hellsten U."/>
            <person name="Grimwood J."/>
            <person name="Chapman J.A."/>
            <person name="Shapiro H."/>
            <person name="Aerts A."/>
            <person name="Otillar R.P."/>
            <person name="Terry A.Y."/>
            <person name="Boore J.L."/>
            <person name="Simakov O."/>
            <person name="Marletaz F."/>
            <person name="Cho S.-J."/>
            <person name="Edsinger-Gonzales E."/>
            <person name="Havlak P."/>
            <person name="Kuo D.-H."/>
            <person name="Larsson T."/>
            <person name="Lv J."/>
            <person name="Arendt D."/>
            <person name="Savage R."/>
            <person name="Osoegawa K."/>
            <person name="de Jong P."/>
            <person name="Lindberg D.R."/>
            <person name="Seaver E.C."/>
            <person name="Weisblat D.A."/>
            <person name="Putnam N.H."/>
            <person name="Grigoriev I.V."/>
            <person name="Rokhsar D.S."/>
        </authorList>
    </citation>
    <scope>NUCLEOTIDE SEQUENCE</scope>
    <source>
        <strain evidence="11">I ESC-2004</strain>
    </source>
</reference>
<reference evidence="9 11" key="2">
    <citation type="journal article" date="2013" name="Nature">
        <title>Insights into bilaterian evolution from three spiralian genomes.</title>
        <authorList>
            <person name="Simakov O."/>
            <person name="Marletaz F."/>
            <person name="Cho S.J."/>
            <person name="Edsinger-Gonzales E."/>
            <person name="Havlak P."/>
            <person name="Hellsten U."/>
            <person name="Kuo D.H."/>
            <person name="Larsson T."/>
            <person name="Lv J."/>
            <person name="Arendt D."/>
            <person name="Savage R."/>
            <person name="Osoegawa K."/>
            <person name="de Jong P."/>
            <person name="Grimwood J."/>
            <person name="Chapman J.A."/>
            <person name="Shapiro H."/>
            <person name="Aerts A."/>
            <person name="Otillar R.P."/>
            <person name="Terry A.Y."/>
            <person name="Boore J.L."/>
            <person name="Grigoriev I.V."/>
            <person name="Lindberg D.R."/>
            <person name="Seaver E.C."/>
            <person name="Weisblat D.A."/>
            <person name="Putnam N.H."/>
            <person name="Rokhsar D.S."/>
        </authorList>
    </citation>
    <scope>NUCLEOTIDE SEQUENCE</scope>
    <source>
        <strain evidence="9 11">I ESC-2004</strain>
    </source>
</reference>
<comment type="similarity">
    <text evidence="1 6">Belongs to the glycosyl hydrolase 27 family.</text>
</comment>
<keyword evidence="7" id="KW-0732">Signal</keyword>
<comment type="subunit">
    <text evidence="6">Homodimer.</text>
</comment>
<feature type="chain" id="PRO_5008787677" description="Alpha-galactosidase" evidence="7">
    <location>
        <begin position="19"/>
        <end position="407"/>
    </location>
</feature>
<dbReference type="EnsemblMetazoa" id="CapteT182233">
    <property type="protein sequence ID" value="CapteP182233"/>
    <property type="gene ID" value="CapteG182233"/>
</dbReference>
<dbReference type="InterPro" id="IPR035373">
    <property type="entry name" value="Melibiase/NAGA_C"/>
</dbReference>
<dbReference type="GO" id="GO:0005737">
    <property type="term" value="C:cytoplasm"/>
    <property type="evidence" value="ECO:0007669"/>
    <property type="project" value="TreeGrafter"/>
</dbReference>